<name>A0A173UIF7_9FIRM</name>
<proteinExistence type="predicted"/>
<gene>
    <name evidence="1" type="ORF">ERS852444_02092</name>
</gene>
<dbReference type="Proteomes" id="UP000095453">
    <property type="component" value="Unassembled WGS sequence"/>
</dbReference>
<dbReference type="AlphaFoldDB" id="A0A173UIF7"/>
<dbReference type="EMBL" id="CYXX01000015">
    <property type="protein sequence ID" value="CUN14639.1"/>
    <property type="molecule type" value="Genomic_DNA"/>
</dbReference>
<reference evidence="1 2" key="1">
    <citation type="submission" date="2015-09" db="EMBL/GenBank/DDBJ databases">
        <authorList>
            <consortium name="Pathogen Informatics"/>
        </authorList>
    </citation>
    <scope>NUCLEOTIDE SEQUENCE [LARGE SCALE GENOMIC DNA]</scope>
    <source>
        <strain evidence="1 2">2789STDY5608887</strain>
    </source>
</reference>
<evidence type="ECO:0000313" key="2">
    <source>
        <dbReference type="Proteomes" id="UP000095453"/>
    </source>
</evidence>
<evidence type="ECO:0000313" key="1">
    <source>
        <dbReference type="EMBL" id="CUN14639.1"/>
    </source>
</evidence>
<sequence length="109" mass="12544">MHVIFWERCLKSMKYIQNRTNWCWVEACKDAGEQYKKNFADAWQSAIARNADFLHGGLEGDFPGNDQMKMRGLKYVVLGDCESNLIQTITLGTYESVHLPETKDHAVTE</sequence>
<protein>
    <submittedName>
        <fullName evidence="1">Uncharacterized protein</fullName>
    </submittedName>
</protein>
<accession>A0A173UIF7</accession>
<organism evidence="1 2">
    <name type="scientific">Roseburia inulinivorans</name>
    <dbReference type="NCBI Taxonomy" id="360807"/>
    <lineage>
        <taxon>Bacteria</taxon>
        <taxon>Bacillati</taxon>
        <taxon>Bacillota</taxon>
        <taxon>Clostridia</taxon>
        <taxon>Lachnospirales</taxon>
        <taxon>Lachnospiraceae</taxon>
        <taxon>Roseburia</taxon>
    </lineage>
</organism>